<feature type="transmembrane region" description="Helical" evidence="1">
    <location>
        <begin position="301"/>
        <end position="322"/>
    </location>
</feature>
<dbReference type="InterPro" id="IPR011990">
    <property type="entry name" value="TPR-like_helical_dom_sf"/>
</dbReference>
<feature type="transmembrane region" description="Helical" evidence="1">
    <location>
        <begin position="430"/>
        <end position="448"/>
    </location>
</feature>
<feature type="transmembrane region" description="Helical" evidence="1">
    <location>
        <begin position="147"/>
        <end position="166"/>
    </location>
</feature>
<feature type="transmembrane region" description="Helical" evidence="1">
    <location>
        <begin position="82"/>
        <end position="104"/>
    </location>
</feature>
<dbReference type="InterPro" id="IPR021280">
    <property type="entry name" value="TMEM260-like"/>
</dbReference>
<dbReference type="SUPFAM" id="SSF48452">
    <property type="entry name" value="TPR-like"/>
    <property type="match status" value="1"/>
</dbReference>
<feature type="transmembrane region" description="Helical" evidence="1">
    <location>
        <begin position="214"/>
        <end position="234"/>
    </location>
</feature>
<organism evidence="2 3">
    <name type="scientific">candidate division GN15 bacterium</name>
    <dbReference type="NCBI Taxonomy" id="2072418"/>
    <lineage>
        <taxon>Bacteria</taxon>
        <taxon>candidate division GN15</taxon>
    </lineage>
</organism>
<proteinExistence type="predicted"/>
<keyword evidence="1" id="KW-1133">Transmembrane helix</keyword>
<keyword evidence="1" id="KW-0472">Membrane</keyword>
<feature type="transmembrane region" description="Helical" evidence="1">
    <location>
        <begin position="515"/>
        <end position="534"/>
    </location>
</feature>
<dbReference type="Gene3D" id="1.25.40.10">
    <property type="entry name" value="Tetratricopeptide repeat domain"/>
    <property type="match status" value="1"/>
</dbReference>
<evidence type="ECO:0000313" key="2">
    <source>
        <dbReference type="EMBL" id="PWB76442.1"/>
    </source>
</evidence>
<sequence length="999" mass="111242">MFKNWFRQIDPINALVALGVWLTVFIVYLLTQAVTLTFWDCGEFIACCHILGIPHPPGTPLYVLVGRLFAILPIFADAAARINFLSVVSSSLTALFAYLCAVRVLRLMNAGTLTTFRRALVYAGAACGAFFLAFGKTQWGNSIEAEVYGLSMLIFFVMLWLTLIYASRAASDSGHRLMLTVVYLGFLGIGVHMTTFLALPICALFFILKRDTPPRGWLLVAGALLFDLYLIFALSSRPGEVPFYVPVLVVFVIYLFYLFSIEKLPPLLLWFVLGYLMTVAPVLGLVYRAMTHAEPAPVSPVLSAVSIAGAVGLVLLAIFSFYKARLVSPSGKTERDPILVSSLLVGVAGVAVVIPLLRIHGYAMFLLFSAVLLLSLGFSLAKYIRWPILIAIAGASTVMIGVFPFLYALAAVLAVSLIMLAVTRNREWRIALLILLVAVLGYSVHLFLPIRSAQKPMLDHSSLSSGLGVTADFLDRKQYTSQSMMERMFVRRAEWTNQFGDYQRMGFWRFFSDQYGLIGPRFMVLFLLGVLGLWETIRRAPQVGLVLTLLAIIGSIGLVLYMNFADGTRQNPVTGQDYIEVRDRDYFFTPAFLMFGLAIGMGVVALITFAQEALAKLSTGFRKIVLACCLLLFLLPIYALAGNYFESDRSRNYVAYDYAANILDSADLNAVLYTYGDNDTFPLWCLQEAFGFRKDVRVVNISLASQRWYVKQVQDYMGVNLGMSNAQIDQMRTYRTGDGRVMTISDQVIDAIADHNANSRPIDFSVTVPPSHRSYHGASIDQRLTLNGLAWRVRSSTGGMEVAVDDCYRRFLDPSKFRVRGLVDSTVYKDGNMLRMVTAYADAMTITADSLRKAGRIEDAERLARYAFDNLPPDGQVSALLATIYSEKGDIAGLEAILPRTEGDTRKLLTVELARARIKAGQKAEAEALLNQIVLTSPKFRPAFQELAKLYNDNLQYSNLRTLFTFWLKENPNDGEVRRLAQELDRVVKQRGMTDSVKK</sequence>
<dbReference type="InterPro" id="IPR052724">
    <property type="entry name" value="GT117_domain-containing"/>
</dbReference>
<evidence type="ECO:0008006" key="4">
    <source>
        <dbReference type="Google" id="ProtNLM"/>
    </source>
</evidence>
<evidence type="ECO:0000256" key="1">
    <source>
        <dbReference type="SAM" id="Phobius"/>
    </source>
</evidence>
<evidence type="ECO:0000313" key="3">
    <source>
        <dbReference type="Proteomes" id="UP000250918"/>
    </source>
</evidence>
<protein>
    <recommendedName>
        <fullName evidence="4">DUF2723 domain-containing protein</fullName>
    </recommendedName>
</protein>
<dbReference type="Proteomes" id="UP000250918">
    <property type="component" value="Unassembled WGS sequence"/>
</dbReference>
<comment type="caution">
    <text evidence="2">The sequence shown here is derived from an EMBL/GenBank/DDBJ whole genome shotgun (WGS) entry which is preliminary data.</text>
</comment>
<feature type="transmembrane region" description="Helical" evidence="1">
    <location>
        <begin position="241"/>
        <end position="261"/>
    </location>
</feature>
<gene>
    <name evidence="2" type="ORF">C3F09_00290</name>
</gene>
<dbReference type="PANTHER" id="PTHR16214">
    <property type="entry name" value="TRANSMEMBRANE PROTEIN 260"/>
    <property type="match status" value="1"/>
</dbReference>
<feature type="transmembrane region" description="Helical" evidence="1">
    <location>
        <begin position="12"/>
        <end position="30"/>
    </location>
</feature>
<feature type="transmembrane region" description="Helical" evidence="1">
    <location>
        <begin position="338"/>
        <end position="357"/>
    </location>
</feature>
<feature type="transmembrane region" description="Helical" evidence="1">
    <location>
        <begin position="267"/>
        <end position="289"/>
    </location>
</feature>
<reference evidence="2 3" key="1">
    <citation type="journal article" date="2018" name="ISME J.">
        <title>A methanotrophic archaeon couples anaerobic oxidation of methane to Fe(III) reduction.</title>
        <authorList>
            <person name="Cai C."/>
            <person name="Leu A.O."/>
            <person name="Xie G.J."/>
            <person name="Guo J."/>
            <person name="Feng Y."/>
            <person name="Zhao J.X."/>
            <person name="Tyson G.W."/>
            <person name="Yuan Z."/>
            <person name="Hu S."/>
        </authorList>
    </citation>
    <scope>NUCLEOTIDE SEQUENCE [LARGE SCALE GENOMIC DNA]</scope>
    <source>
        <strain evidence="2">FeB_12</strain>
    </source>
</reference>
<dbReference type="PANTHER" id="PTHR16214:SF3">
    <property type="entry name" value="TRANSMEMBRANE PROTEIN 260"/>
    <property type="match status" value="1"/>
</dbReference>
<name>A0A855X5M2_9BACT</name>
<feature type="transmembrane region" description="Helical" evidence="1">
    <location>
        <begin position="390"/>
        <end position="418"/>
    </location>
</feature>
<dbReference type="AlphaFoldDB" id="A0A855X5M2"/>
<feature type="transmembrane region" description="Helical" evidence="1">
    <location>
        <begin position="364"/>
        <end position="384"/>
    </location>
</feature>
<feature type="transmembrane region" description="Helical" evidence="1">
    <location>
        <begin position="116"/>
        <end position="135"/>
    </location>
</feature>
<dbReference type="Pfam" id="PF11028">
    <property type="entry name" value="TMEM260-like"/>
    <property type="match status" value="1"/>
</dbReference>
<feature type="transmembrane region" description="Helical" evidence="1">
    <location>
        <begin position="60"/>
        <end position="76"/>
    </location>
</feature>
<accession>A0A855X5M2</accession>
<feature type="transmembrane region" description="Helical" evidence="1">
    <location>
        <begin position="587"/>
        <end position="609"/>
    </location>
</feature>
<feature type="transmembrane region" description="Helical" evidence="1">
    <location>
        <begin position="543"/>
        <end position="564"/>
    </location>
</feature>
<keyword evidence="1" id="KW-0812">Transmembrane</keyword>
<feature type="transmembrane region" description="Helical" evidence="1">
    <location>
        <begin position="178"/>
        <end position="208"/>
    </location>
</feature>
<dbReference type="EMBL" id="PQAP01000001">
    <property type="protein sequence ID" value="PWB76442.1"/>
    <property type="molecule type" value="Genomic_DNA"/>
</dbReference>
<feature type="transmembrane region" description="Helical" evidence="1">
    <location>
        <begin position="621"/>
        <end position="641"/>
    </location>
</feature>